<dbReference type="SUPFAM" id="SSF53328">
    <property type="entry name" value="Formyltransferase"/>
    <property type="match status" value="1"/>
</dbReference>
<evidence type="ECO:0000256" key="3">
    <source>
        <dbReference type="ARBA" id="ARBA00012261"/>
    </source>
</evidence>
<dbReference type="InterPro" id="IPR044135">
    <property type="entry name" value="Met-tRNA-FMT_C"/>
</dbReference>
<sequence>MRIVFMGTPDFAVPSLEGLISAGHEVCGVFSQPDKPVGRHQNKLQPTPVKSCAAAHGIPVYQPTKLRDGTVLAQLRELAPELVVVAAYGRILPDDILALPPMGCINVHSSLLPKYRGAAPINWAVIRGEKETGVTIMYMAEELDAGDIIAQETTHIDPEETVENVHDRLADLGGRLLVQTVAELAAGTARRIPQDHSQATLAPMLSREFSPIDWSRSGWDIHNQIRGLVPWPATSTDIFSAEPVKVFKSTLLDQGTDKQPGTVVAAGKEGIDVACGDGRLLRILELQAPGGKRMSAASYLAGHPIHL</sequence>
<dbReference type="GO" id="GO:0004479">
    <property type="term" value="F:methionyl-tRNA formyltransferase activity"/>
    <property type="evidence" value="ECO:0007669"/>
    <property type="project" value="UniProtKB-UniRule"/>
</dbReference>
<dbReference type="FunFam" id="3.40.50.12230:FF:000001">
    <property type="entry name" value="Methionyl-tRNA formyltransferase"/>
    <property type="match status" value="1"/>
</dbReference>
<evidence type="ECO:0000256" key="8">
    <source>
        <dbReference type="HAMAP-Rule" id="MF_00182"/>
    </source>
</evidence>
<evidence type="ECO:0000256" key="1">
    <source>
        <dbReference type="ARBA" id="ARBA00002606"/>
    </source>
</evidence>
<dbReference type="InterPro" id="IPR001555">
    <property type="entry name" value="GART_AS"/>
</dbReference>
<comment type="function">
    <text evidence="1 8">Attaches a formyl group to the free amino group of methionyl-tRNA(fMet). The formyl group appears to play a dual role in the initiator identity of N-formylmethionyl-tRNA by promoting its recognition by IF2 and preventing the misappropriation of this tRNA by the elongation apparatus.</text>
</comment>
<organism evidence="11 12">
    <name type="scientific">Flintibacter hominis</name>
    <dbReference type="NCBI Taxonomy" id="2763048"/>
    <lineage>
        <taxon>Bacteria</taxon>
        <taxon>Bacillati</taxon>
        <taxon>Bacillota</taxon>
        <taxon>Clostridia</taxon>
        <taxon>Eubacteriales</taxon>
        <taxon>Flintibacter</taxon>
    </lineage>
</organism>
<dbReference type="RefSeq" id="WP_186852519.1">
    <property type="nucleotide sequence ID" value="NZ_JACOPO010000003.1"/>
</dbReference>
<dbReference type="Gene3D" id="3.10.25.10">
    <property type="entry name" value="Formyl transferase, C-terminal domain"/>
    <property type="match status" value="1"/>
</dbReference>
<dbReference type="InterPro" id="IPR041711">
    <property type="entry name" value="Met-tRNA-FMT_N"/>
</dbReference>
<dbReference type="InterPro" id="IPR036477">
    <property type="entry name" value="Formyl_transf_N_sf"/>
</dbReference>
<dbReference type="Pfam" id="PF02911">
    <property type="entry name" value="Formyl_trans_C"/>
    <property type="match status" value="1"/>
</dbReference>
<evidence type="ECO:0000256" key="4">
    <source>
        <dbReference type="ARBA" id="ARBA00016014"/>
    </source>
</evidence>
<dbReference type="InterPro" id="IPR037022">
    <property type="entry name" value="Formyl_trans_C_sf"/>
</dbReference>
<evidence type="ECO:0000256" key="7">
    <source>
        <dbReference type="ARBA" id="ARBA00048558"/>
    </source>
</evidence>
<evidence type="ECO:0000259" key="10">
    <source>
        <dbReference type="Pfam" id="PF02911"/>
    </source>
</evidence>
<dbReference type="InterPro" id="IPR005794">
    <property type="entry name" value="Fmt"/>
</dbReference>
<feature type="domain" description="Formyl transferase C-terminal" evidence="10">
    <location>
        <begin position="205"/>
        <end position="303"/>
    </location>
</feature>
<keyword evidence="6 8" id="KW-0648">Protein biosynthesis</keyword>
<feature type="binding site" evidence="8">
    <location>
        <begin position="110"/>
        <end position="113"/>
    </location>
    <ligand>
        <name>(6S)-5,6,7,8-tetrahydrofolate</name>
        <dbReference type="ChEBI" id="CHEBI:57453"/>
    </ligand>
</feature>
<protein>
    <recommendedName>
        <fullName evidence="4 8">Methionyl-tRNA formyltransferase</fullName>
        <ecNumber evidence="3 8">2.1.2.9</ecNumber>
    </recommendedName>
</protein>
<keyword evidence="12" id="KW-1185">Reference proteome</keyword>
<dbReference type="InterPro" id="IPR002376">
    <property type="entry name" value="Formyl_transf_N"/>
</dbReference>
<dbReference type="EMBL" id="JACOPO010000003">
    <property type="protein sequence ID" value="MBC5722353.1"/>
    <property type="molecule type" value="Genomic_DNA"/>
</dbReference>
<dbReference type="Pfam" id="PF00551">
    <property type="entry name" value="Formyl_trans_N"/>
    <property type="match status" value="1"/>
</dbReference>
<evidence type="ECO:0000313" key="11">
    <source>
        <dbReference type="EMBL" id="MBC5722353.1"/>
    </source>
</evidence>
<keyword evidence="5 8" id="KW-0808">Transferase</keyword>
<dbReference type="GO" id="GO:0005829">
    <property type="term" value="C:cytosol"/>
    <property type="evidence" value="ECO:0007669"/>
    <property type="project" value="TreeGrafter"/>
</dbReference>
<dbReference type="InterPro" id="IPR011034">
    <property type="entry name" value="Formyl_transferase-like_C_sf"/>
</dbReference>
<evidence type="ECO:0000313" key="12">
    <source>
        <dbReference type="Proteomes" id="UP000628736"/>
    </source>
</evidence>
<dbReference type="InterPro" id="IPR005793">
    <property type="entry name" value="Formyl_trans_C"/>
</dbReference>
<comment type="catalytic activity">
    <reaction evidence="7 8">
        <text>L-methionyl-tRNA(fMet) + (6R)-10-formyltetrahydrofolate = N-formyl-L-methionyl-tRNA(fMet) + (6S)-5,6,7,8-tetrahydrofolate + H(+)</text>
        <dbReference type="Rhea" id="RHEA:24380"/>
        <dbReference type="Rhea" id="RHEA-COMP:9952"/>
        <dbReference type="Rhea" id="RHEA-COMP:9953"/>
        <dbReference type="ChEBI" id="CHEBI:15378"/>
        <dbReference type="ChEBI" id="CHEBI:57453"/>
        <dbReference type="ChEBI" id="CHEBI:78530"/>
        <dbReference type="ChEBI" id="CHEBI:78844"/>
        <dbReference type="ChEBI" id="CHEBI:195366"/>
        <dbReference type="EC" id="2.1.2.9"/>
    </reaction>
</comment>
<accession>A0A8J6J9F4</accession>
<name>A0A8J6J9F4_9FIRM</name>
<dbReference type="PANTHER" id="PTHR11138:SF5">
    <property type="entry name" value="METHIONYL-TRNA FORMYLTRANSFERASE, MITOCHONDRIAL"/>
    <property type="match status" value="1"/>
</dbReference>
<evidence type="ECO:0000256" key="5">
    <source>
        <dbReference type="ARBA" id="ARBA00022679"/>
    </source>
</evidence>
<dbReference type="HAMAP" id="MF_00182">
    <property type="entry name" value="Formyl_trans"/>
    <property type="match status" value="1"/>
</dbReference>
<dbReference type="Proteomes" id="UP000628736">
    <property type="component" value="Unassembled WGS sequence"/>
</dbReference>
<dbReference type="SUPFAM" id="SSF50486">
    <property type="entry name" value="FMT C-terminal domain-like"/>
    <property type="match status" value="1"/>
</dbReference>
<dbReference type="AlphaFoldDB" id="A0A8J6J9F4"/>
<dbReference type="Gene3D" id="3.40.50.170">
    <property type="entry name" value="Formyl transferase, N-terminal domain"/>
    <property type="match status" value="1"/>
</dbReference>
<evidence type="ECO:0000259" key="9">
    <source>
        <dbReference type="Pfam" id="PF00551"/>
    </source>
</evidence>
<dbReference type="NCBIfam" id="TIGR00460">
    <property type="entry name" value="fmt"/>
    <property type="match status" value="1"/>
</dbReference>
<dbReference type="PANTHER" id="PTHR11138">
    <property type="entry name" value="METHIONYL-TRNA FORMYLTRANSFERASE"/>
    <property type="match status" value="1"/>
</dbReference>
<evidence type="ECO:0000256" key="6">
    <source>
        <dbReference type="ARBA" id="ARBA00022917"/>
    </source>
</evidence>
<dbReference type="PROSITE" id="PS00373">
    <property type="entry name" value="GART"/>
    <property type="match status" value="1"/>
</dbReference>
<reference evidence="11" key="1">
    <citation type="submission" date="2020-08" db="EMBL/GenBank/DDBJ databases">
        <title>Genome public.</title>
        <authorList>
            <person name="Liu C."/>
            <person name="Sun Q."/>
        </authorList>
    </citation>
    <scope>NUCLEOTIDE SEQUENCE</scope>
    <source>
        <strain evidence="11">NSJ-23</strain>
    </source>
</reference>
<comment type="caution">
    <text evidence="11">The sequence shown here is derived from an EMBL/GenBank/DDBJ whole genome shotgun (WGS) entry which is preliminary data.</text>
</comment>
<evidence type="ECO:0000256" key="2">
    <source>
        <dbReference type="ARBA" id="ARBA00010699"/>
    </source>
</evidence>
<dbReference type="EC" id="2.1.2.9" evidence="3 8"/>
<dbReference type="CDD" id="cd08704">
    <property type="entry name" value="Met_tRNA_FMT_C"/>
    <property type="match status" value="1"/>
</dbReference>
<dbReference type="CDD" id="cd08646">
    <property type="entry name" value="FMT_core_Met-tRNA-FMT_N"/>
    <property type="match status" value="1"/>
</dbReference>
<gene>
    <name evidence="8" type="primary">fmt</name>
    <name evidence="11" type="ORF">H8S11_05970</name>
</gene>
<feature type="domain" description="Formyl transferase N-terminal" evidence="9">
    <location>
        <begin position="1"/>
        <end position="181"/>
    </location>
</feature>
<proteinExistence type="inferred from homology"/>
<comment type="similarity">
    <text evidence="2 8">Belongs to the Fmt family.</text>
</comment>